<keyword evidence="1" id="KW-1133">Transmembrane helix</keyword>
<dbReference type="AlphaFoldDB" id="H1PUE8"/>
<keyword evidence="1" id="KW-0472">Membrane</keyword>
<sequence>MYKSIFINFFITITGGIITFSINKCFANYMGIGKLGLMKLFTQIMAYLNLVDMGIASASTYVLYERTIV</sequence>
<keyword evidence="1" id="KW-0812">Transmembrane</keyword>
<dbReference type="RefSeq" id="WP_008697638.1">
    <property type="nucleotide sequence ID" value="NZ_KE161008.1"/>
</dbReference>
<evidence type="ECO:0000313" key="3">
    <source>
        <dbReference type="Proteomes" id="UP000003233"/>
    </source>
</evidence>
<dbReference type="PATRIC" id="fig|457404.5.peg.2067"/>
<name>H1PUE8_9FUSO</name>
<evidence type="ECO:0000256" key="1">
    <source>
        <dbReference type="SAM" id="Phobius"/>
    </source>
</evidence>
<dbReference type="BioCyc" id="FSP457404-HMP:GTSQ-2063-MONOMER"/>
<protein>
    <submittedName>
        <fullName evidence="2">Uncharacterized protein</fullName>
    </submittedName>
</protein>
<feature type="transmembrane region" description="Helical" evidence="1">
    <location>
        <begin position="44"/>
        <end position="64"/>
    </location>
</feature>
<proteinExistence type="predicted"/>
<reference evidence="2 3" key="1">
    <citation type="submission" date="2012-07" db="EMBL/GenBank/DDBJ databases">
        <title>The Genome Sequence of Fusobacterium ulcerans 12_1B.</title>
        <authorList>
            <consortium name="The Broad Institute Genome Sequencing Platform"/>
            <person name="Earl A."/>
            <person name="Ward D."/>
            <person name="Feldgarden M."/>
            <person name="Gevers D."/>
            <person name="Strauss J."/>
            <person name="Ambrose C.E."/>
            <person name="Allen-Vercoe E."/>
            <person name="Walker B."/>
            <person name="Young S.K."/>
            <person name="Zeng Q."/>
            <person name="Gargeya S."/>
            <person name="Fitzgerald M."/>
            <person name="Haas B."/>
            <person name="Abouelleil A."/>
            <person name="Alvarado L."/>
            <person name="Arachchi H.M."/>
            <person name="Berlin A.M."/>
            <person name="Chapman S.B."/>
            <person name="Goldberg J."/>
            <person name="Griggs A."/>
            <person name="Gujja S."/>
            <person name="Hansen M."/>
            <person name="Howarth C."/>
            <person name="Imamovic A."/>
            <person name="Larimer J."/>
            <person name="McCowen C."/>
            <person name="Montmayeur A."/>
            <person name="Murphy C."/>
            <person name="Neiman D."/>
            <person name="Pearson M."/>
            <person name="Priest M."/>
            <person name="Roberts A."/>
            <person name="Saif S."/>
            <person name="Shea T."/>
            <person name="Sisk P."/>
            <person name="Sykes S."/>
            <person name="Wortman J."/>
            <person name="Nusbaum C."/>
            <person name="Birren B."/>
        </authorList>
    </citation>
    <scope>NUCLEOTIDE SEQUENCE [LARGE SCALE GENOMIC DNA]</scope>
    <source>
        <strain evidence="2 3">12_1B</strain>
    </source>
</reference>
<keyword evidence="3" id="KW-1185">Reference proteome</keyword>
<evidence type="ECO:0000313" key="2">
    <source>
        <dbReference type="EMBL" id="EHO80363.1"/>
    </source>
</evidence>
<organism evidence="2 3">
    <name type="scientific">Fusobacterium ulcerans 12-1B</name>
    <dbReference type="NCBI Taxonomy" id="457404"/>
    <lineage>
        <taxon>Bacteria</taxon>
        <taxon>Fusobacteriati</taxon>
        <taxon>Fusobacteriota</taxon>
        <taxon>Fusobacteriia</taxon>
        <taxon>Fusobacteriales</taxon>
        <taxon>Fusobacteriaceae</taxon>
        <taxon>Fusobacterium</taxon>
    </lineage>
</organism>
<dbReference type="EMBL" id="AGWJ02000021">
    <property type="protein sequence ID" value="EHO80363.1"/>
    <property type="molecule type" value="Genomic_DNA"/>
</dbReference>
<accession>H1PUE8</accession>
<dbReference type="HOGENOM" id="CLU_2769942_0_0_0"/>
<comment type="caution">
    <text evidence="2">The sequence shown here is derived from an EMBL/GenBank/DDBJ whole genome shotgun (WGS) entry which is preliminary data.</text>
</comment>
<gene>
    <name evidence="2" type="ORF">HMPREF0402_02041</name>
</gene>
<dbReference type="Proteomes" id="UP000003233">
    <property type="component" value="Unassembled WGS sequence"/>
</dbReference>
<feature type="transmembrane region" description="Helical" evidence="1">
    <location>
        <begin position="6"/>
        <end position="23"/>
    </location>
</feature>